<proteinExistence type="inferred from homology"/>
<evidence type="ECO:0000313" key="4">
    <source>
        <dbReference type="EMBL" id="VAW98861.1"/>
    </source>
</evidence>
<evidence type="ECO:0000256" key="3">
    <source>
        <dbReference type="SAM" id="MobiDB-lite"/>
    </source>
</evidence>
<evidence type="ECO:0000256" key="2">
    <source>
        <dbReference type="SAM" id="Coils"/>
    </source>
</evidence>
<keyword evidence="2" id="KW-0175">Coiled coil</keyword>
<accession>A0A3B1A465</accession>
<feature type="region of interest" description="Disordered" evidence="3">
    <location>
        <begin position="172"/>
        <end position="193"/>
    </location>
</feature>
<comment type="similarity">
    <text evidence="1">Belongs to the PspA/Vipp/IM30 family.</text>
</comment>
<feature type="coiled-coil region" evidence="2">
    <location>
        <begin position="117"/>
        <end position="144"/>
    </location>
</feature>
<evidence type="ECO:0000256" key="1">
    <source>
        <dbReference type="ARBA" id="ARBA00043985"/>
    </source>
</evidence>
<gene>
    <name evidence="4" type="ORF">MNBD_GAMMA20-548</name>
</gene>
<dbReference type="EMBL" id="UOFU01000155">
    <property type="protein sequence ID" value="VAW98861.1"/>
    <property type="molecule type" value="Genomic_DNA"/>
</dbReference>
<protein>
    <submittedName>
        <fullName evidence="4">Phage shock protein A (IM30), suppresses sigma54-dependent transcription</fullName>
    </submittedName>
</protein>
<organism evidence="4">
    <name type="scientific">hydrothermal vent metagenome</name>
    <dbReference type="NCBI Taxonomy" id="652676"/>
    <lineage>
        <taxon>unclassified sequences</taxon>
        <taxon>metagenomes</taxon>
        <taxon>ecological metagenomes</taxon>
    </lineage>
</organism>
<dbReference type="AlphaFoldDB" id="A0A3B1A465"/>
<dbReference type="InterPro" id="IPR007157">
    <property type="entry name" value="PspA_VIPP1"/>
</dbReference>
<dbReference type="PANTHER" id="PTHR31088">
    <property type="entry name" value="MEMBRANE-ASSOCIATED PROTEIN VIPP1, CHLOROPLASTIC"/>
    <property type="match status" value="1"/>
</dbReference>
<feature type="compositionally biased region" description="Basic and acidic residues" evidence="3">
    <location>
        <begin position="172"/>
        <end position="185"/>
    </location>
</feature>
<reference evidence="4" key="1">
    <citation type="submission" date="2018-06" db="EMBL/GenBank/DDBJ databases">
        <authorList>
            <person name="Zhirakovskaya E."/>
        </authorList>
    </citation>
    <scope>NUCLEOTIDE SEQUENCE</scope>
</reference>
<dbReference type="Pfam" id="PF04012">
    <property type="entry name" value="PspA_IM30"/>
    <property type="match status" value="1"/>
</dbReference>
<sequence>MSVWTRLFSAVKGGVNEAAEAVADSQALRILDQEIRESEIELRRSEESLTTIIAKQKLAKRKMDDFDASVVEHESYASQALEKGDENLALEIAEKIADLEAQRETEKEFLNQFESSSVNLRKSIKDAKISLRRMQQQVDTVKATASVQKAQTAVSSRHLGANSKMKTAAESLERIKSKQQERQAELEAANELAADESGDDLGAKLKAAGIVGSTSKEDILARIRAKKG</sequence>
<dbReference type="PANTHER" id="PTHR31088:SF9">
    <property type="entry name" value="PHAGE SHOCK PROTEIN A"/>
    <property type="match status" value="1"/>
</dbReference>
<name>A0A3B1A465_9ZZZZ</name>